<dbReference type="SUPFAM" id="SSF53597">
    <property type="entry name" value="Dihydrofolate reductase-like"/>
    <property type="match status" value="1"/>
</dbReference>
<feature type="domain" description="Bacterial bifunctional deaminase-reductase C-terminal" evidence="1">
    <location>
        <begin position="70"/>
        <end position="165"/>
    </location>
</feature>
<dbReference type="PANTHER" id="PTHR38011:SF11">
    <property type="entry name" value="2,5-DIAMINO-6-RIBOSYLAMINO-4(3H)-PYRIMIDINONE 5'-PHOSPHATE REDUCTASE"/>
    <property type="match status" value="1"/>
</dbReference>
<dbReference type="InterPro" id="IPR002734">
    <property type="entry name" value="RibDG_C"/>
</dbReference>
<evidence type="ECO:0000259" key="1">
    <source>
        <dbReference type="Pfam" id="PF01872"/>
    </source>
</evidence>
<dbReference type="GO" id="GO:0008703">
    <property type="term" value="F:5-amino-6-(5-phosphoribosylamino)uracil reductase activity"/>
    <property type="evidence" value="ECO:0007669"/>
    <property type="project" value="InterPro"/>
</dbReference>
<dbReference type="InterPro" id="IPR024072">
    <property type="entry name" value="DHFR-like_dom_sf"/>
</dbReference>
<organism evidence="2 3">
    <name type="scientific">Rubrivirga marina</name>
    <dbReference type="NCBI Taxonomy" id="1196024"/>
    <lineage>
        <taxon>Bacteria</taxon>
        <taxon>Pseudomonadati</taxon>
        <taxon>Rhodothermota</taxon>
        <taxon>Rhodothermia</taxon>
        <taxon>Rhodothermales</taxon>
        <taxon>Rubricoccaceae</taxon>
        <taxon>Rubrivirga</taxon>
    </lineage>
</organism>
<dbReference type="RefSeq" id="WP_095509255.1">
    <property type="nucleotide sequence ID" value="NZ_MQWD01000001.1"/>
</dbReference>
<sequence>MKTQYYTATSLDGFIADPDHSLDWLLQFGMTDDYPDFIRDVGAVAMGSTTYEWVLADLGGAETGTPWPYEQPTWVFTSRDLPAIPGADVRFVRGDVRPVHEQMVAEAGGKNVWLVGGGDLVGQFCDHGLVDELIVTVAPVTLGAGAPLLPRRIATPPLRLVSATTHNDTFVQLRYEVPRERE</sequence>
<dbReference type="Pfam" id="PF01872">
    <property type="entry name" value="RibD_C"/>
    <property type="match status" value="1"/>
</dbReference>
<accession>A0A271IWQ2</accession>
<dbReference type="Proteomes" id="UP000216339">
    <property type="component" value="Unassembled WGS sequence"/>
</dbReference>
<evidence type="ECO:0000313" key="2">
    <source>
        <dbReference type="EMBL" id="PAP75612.1"/>
    </source>
</evidence>
<gene>
    <name evidence="2" type="ORF">BSZ37_03765</name>
</gene>
<dbReference type="AlphaFoldDB" id="A0A271IWQ2"/>
<dbReference type="EMBL" id="MQWD01000001">
    <property type="protein sequence ID" value="PAP75612.1"/>
    <property type="molecule type" value="Genomic_DNA"/>
</dbReference>
<dbReference type="InterPro" id="IPR050765">
    <property type="entry name" value="Riboflavin_Biosynth_HTPR"/>
</dbReference>
<dbReference type="Gene3D" id="3.40.430.10">
    <property type="entry name" value="Dihydrofolate Reductase, subunit A"/>
    <property type="match status" value="1"/>
</dbReference>
<protein>
    <submittedName>
        <fullName evidence="2">Deaminase</fullName>
    </submittedName>
</protein>
<dbReference type="OrthoDB" id="195113at2"/>
<reference evidence="2 3" key="1">
    <citation type="submission" date="2016-11" db="EMBL/GenBank/DDBJ databases">
        <title>Study of marine rhodopsin-containing bacteria.</title>
        <authorList>
            <person name="Yoshizawa S."/>
            <person name="Kumagai Y."/>
            <person name="Kogure K."/>
        </authorList>
    </citation>
    <scope>NUCLEOTIDE SEQUENCE [LARGE SCALE GENOMIC DNA]</scope>
    <source>
        <strain evidence="2 3">SAORIC-28</strain>
    </source>
</reference>
<proteinExistence type="predicted"/>
<dbReference type="GO" id="GO:0009231">
    <property type="term" value="P:riboflavin biosynthetic process"/>
    <property type="evidence" value="ECO:0007669"/>
    <property type="project" value="InterPro"/>
</dbReference>
<keyword evidence="3" id="KW-1185">Reference proteome</keyword>
<evidence type="ECO:0000313" key="3">
    <source>
        <dbReference type="Proteomes" id="UP000216339"/>
    </source>
</evidence>
<comment type="caution">
    <text evidence="2">The sequence shown here is derived from an EMBL/GenBank/DDBJ whole genome shotgun (WGS) entry which is preliminary data.</text>
</comment>
<dbReference type="PANTHER" id="PTHR38011">
    <property type="entry name" value="DIHYDROFOLATE REDUCTASE FAMILY PROTEIN (AFU_ORTHOLOGUE AFUA_8G06820)"/>
    <property type="match status" value="1"/>
</dbReference>
<name>A0A271IWQ2_9BACT</name>